<dbReference type="RefSeq" id="WP_085137860.1">
    <property type="nucleotide sequence ID" value="NZ_LQPI01000028.1"/>
</dbReference>
<feature type="transmembrane region" description="Helical" evidence="6">
    <location>
        <begin position="109"/>
        <end position="128"/>
    </location>
</feature>
<dbReference type="InterPro" id="IPR002524">
    <property type="entry name" value="Cation_efflux"/>
</dbReference>
<proteinExistence type="predicted"/>
<evidence type="ECO:0000256" key="4">
    <source>
        <dbReference type="ARBA" id="ARBA00022989"/>
    </source>
</evidence>
<dbReference type="GO" id="GO:0008324">
    <property type="term" value="F:monoatomic cation transmembrane transporter activity"/>
    <property type="evidence" value="ECO:0007669"/>
    <property type="project" value="InterPro"/>
</dbReference>
<comment type="subcellular location">
    <subcellularLocation>
        <location evidence="1">Membrane</location>
        <topology evidence="1">Multi-pass membrane protein</topology>
    </subcellularLocation>
</comment>
<protein>
    <submittedName>
        <fullName evidence="8">Cation diffusion facilitator family transporter</fullName>
    </submittedName>
</protein>
<gene>
    <name evidence="8" type="ORF">AWC18_04480</name>
</gene>
<dbReference type="Gene3D" id="3.30.70.1350">
    <property type="entry name" value="Cation efflux protein, cytoplasmic domain"/>
    <property type="match status" value="1"/>
</dbReference>
<organism evidence="8 9">
    <name type="scientific">Mycolicibacter nonchromogenicus</name>
    <name type="common">Mycobacterium nonchromogenicum</name>
    <dbReference type="NCBI Taxonomy" id="1782"/>
    <lineage>
        <taxon>Bacteria</taxon>
        <taxon>Bacillati</taxon>
        <taxon>Actinomycetota</taxon>
        <taxon>Actinomycetes</taxon>
        <taxon>Mycobacteriales</taxon>
        <taxon>Mycobacteriaceae</taxon>
        <taxon>Mycolicibacter</taxon>
    </lineage>
</organism>
<feature type="transmembrane region" description="Helical" evidence="6">
    <location>
        <begin position="189"/>
        <end position="211"/>
    </location>
</feature>
<feature type="domain" description="Cation efflux protein transmembrane" evidence="7">
    <location>
        <begin position="10"/>
        <end position="217"/>
    </location>
</feature>
<evidence type="ECO:0000256" key="1">
    <source>
        <dbReference type="ARBA" id="ARBA00004141"/>
    </source>
</evidence>
<accession>A0A1X1ZJC0</accession>
<comment type="caution">
    <text evidence="8">The sequence shown here is derived from an EMBL/GenBank/DDBJ whole genome shotgun (WGS) entry which is preliminary data.</text>
</comment>
<dbReference type="Gene3D" id="1.20.1510.10">
    <property type="entry name" value="Cation efflux protein transmembrane domain"/>
    <property type="match status" value="1"/>
</dbReference>
<keyword evidence="3 6" id="KW-0812">Transmembrane</keyword>
<dbReference type="SUPFAM" id="SSF161111">
    <property type="entry name" value="Cation efflux protein transmembrane domain-like"/>
    <property type="match status" value="1"/>
</dbReference>
<evidence type="ECO:0000256" key="5">
    <source>
        <dbReference type="ARBA" id="ARBA00023136"/>
    </source>
</evidence>
<dbReference type="InterPro" id="IPR040177">
    <property type="entry name" value="SLC30A9"/>
</dbReference>
<evidence type="ECO:0000256" key="6">
    <source>
        <dbReference type="SAM" id="Phobius"/>
    </source>
</evidence>
<reference evidence="8 9" key="1">
    <citation type="submission" date="2016-01" db="EMBL/GenBank/DDBJ databases">
        <title>The new phylogeny of the genus Mycobacterium.</title>
        <authorList>
            <person name="Tarcisio F."/>
            <person name="Conor M."/>
            <person name="Antonella G."/>
            <person name="Elisabetta G."/>
            <person name="Giulia F.S."/>
            <person name="Sara T."/>
            <person name="Anna F."/>
            <person name="Clotilde B."/>
            <person name="Roberto B."/>
            <person name="Veronica D.S."/>
            <person name="Fabio R."/>
            <person name="Monica P."/>
            <person name="Olivier J."/>
            <person name="Enrico T."/>
            <person name="Nicola S."/>
        </authorList>
    </citation>
    <scope>NUCLEOTIDE SEQUENCE [LARGE SCALE GENOMIC DNA]</scope>
    <source>
        <strain evidence="8 9">DSM 44164</strain>
    </source>
</reference>
<dbReference type="PANTHER" id="PTHR13414">
    <property type="entry name" value="HUEL-CATION TRANSPORTER"/>
    <property type="match status" value="1"/>
</dbReference>
<dbReference type="AlphaFoldDB" id="A0A1X1ZJC0"/>
<evidence type="ECO:0000259" key="7">
    <source>
        <dbReference type="Pfam" id="PF01545"/>
    </source>
</evidence>
<dbReference type="Proteomes" id="UP000193108">
    <property type="component" value="Unassembled WGS sequence"/>
</dbReference>
<dbReference type="GO" id="GO:0016020">
    <property type="term" value="C:membrane"/>
    <property type="evidence" value="ECO:0007669"/>
    <property type="project" value="UniProtKB-SubCell"/>
</dbReference>
<feature type="transmembrane region" description="Helical" evidence="6">
    <location>
        <begin position="158"/>
        <end position="183"/>
    </location>
</feature>
<evidence type="ECO:0000256" key="3">
    <source>
        <dbReference type="ARBA" id="ARBA00022692"/>
    </source>
</evidence>
<name>A0A1X1ZJC0_MYCNO</name>
<keyword evidence="4 6" id="KW-1133">Transmembrane helix</keyword>
<keyword evidence="2" id="KW-0813">Transport</keyword>
<evidence type="ECO:0000313" key="9">
    <source>
        <dbReference type="Proteomes" id="UP000193108"/>
    </source>
</evidence>
<dbReference type="InterPro" id="IPR058533">
    <property type="entry name" value="Cation_efflux_TM"/>
</dbReference>
<evidence type="ECO:0000256" key="2">
    <source>
        <dbReference type="ARBA" id="ARBA00022448"/>
    </source>
</evidence>
<sequence>MSSSGSTKAIIAALAANGGIAVAKFTGYLITGSSAMLAEAVHSVADTSNQALLLLGQRVAARAPDVLHPFGHGRSRYFWSFVVALVLFTLGSMFALYEGYEKLRHPVELTSPLVAIAILVVAIALETYSFRTAITESRPLKGKCSWWRFLRTSRNPELPVVLLEDTAALIGLVLALAGVGLVLVTGNPVWDSVSTLGIGVLLGVVAVFLMVEMHSLLIGEGATAAEDRAIRTALESTENVTRLIHIRTQYLGPDEMLVGAKIAVTPRLDLAGVAATIDAAEANIRAAVPAALIIYLEPDLDRTPVPDSVDQKG</sequence>
<dbReference type="InterPro" id="IPR027469">
    <property type="entry name" value="Cation_efflux_TMD_sf"/>
</dbReference>
<dbReference type="InterPro" id="IPR036837">
    <property type="entry name" value="Cation_efflux_CTD_sf"/>
</dbReference>
<dbReference type="SUPFAM" id="SSF160240">
    <property type="entry name" value="Cation efflux protein cytoplasmic domain-like"/>
    <property type="match status" value="1"/>
</dbReference>
<dbReference type="PANTHER" id="PTHR13414:SF9">
    <property type="entry name" value="PROTON-COUPLED ZINC ANTIPORTER SLC30A9, MITOCHONDRIAL"/>
    <property type="match status" value="1"/>
</dbReference>
<dbReference type="EMBL" id="LQPI01000028">
    <property type="protein sequence ID" value="ORW23436.1"/>
    <property type="molecule type" value="Genomic_DNA"/>
</dbReference>
<keyword evidence="9" id="KW-1185">Reference proteome</keyword>
<keyword evidence="5 6" id="KW-0472">Membrane</keyword>
<evidence type="ECO:0000313" key="8">
    <source>
        <dbReference type="EMBL" id="ORW23436.1"/>
    </source>
</evidence>
<dbReference type="NCBIfam" id="TIGR01297">
    <property type="entry name" value="CDF"/>
    <property type="match status" value="1"/>
</dbReference>
<dbReference type="GO" id="GO:0006829">
    <property type="term" value="P:zinc ion transport"/>
    <property type="evidence" value="ECO:0007669"/>
    <property type="project" value="InterPro"/>
</dbReference>
<dbReference type="STRING" id="1782.AWC18_04480"/>
<feature type="transmembrane region" description="Helical" evidence="6">
    <location>
        <begin position="77"/>
        <end position="97"/>
    </location>
</feature>
<dbReference type="Pfam" id="PF01545">
    <property type="entry name" value="Cation_efflux"/>
    <property type="match status" value="1"/>
</dbReference>